<protein>
    <submittedName>
        <fullName evidence="1">17436_t:CDS:1</fullName>
    </submittedName>
</protein>
<evidence type="ECO:0000313" key="2">
    <source>
        <dbReference type="Proteomes" id="UP000789405"/>
    </source>
</evidence>
<dbReference type="Proteomes" id="UP000789405">
    <property type="component" value="Unassembled WGS sequence"/>
</dbReference>
<reference evidence="1" key="1">
    <citation type="submission" date="2021-06" db="EMBL/GenBank/DDBJ databases">
        <authorList>
            <person name="Kallberg Y."/>
            <person name="Tangrot J."/>
            <person name="Rosling A."/>
        </authorList>
    </citation>
    <scope>NUCLEOTIDE SEQUENCE</scope>
    <source>
        <strain evidence="1">MA453B</strain>
    </source>
</reference>
<sequence>GLGYDYMEQDLFQPNLGYTLNKCSELHSKIMLLIILQAVLQVVLRVRDDDFLR</sequence>
<dbReference type="AlphaFoldDB" id="A0A9N9C7V0"/>
<proteinExistence type="predicted"/>
<accession>A0A9N9C7V0</accession>
<gene>
    <name evidence="1" type="ORF">DERYTH_LOCUS7292</name>
</gene>
<name>A0A9N9C7V0_9GLOM</name>
<keyword evidence="2" id="KW-1185">Reference proteome</keyword>
<organism evidence="1 2">
    <name type="scientific">Dentiscutata erythropus</name>
    <dbReference type="NCBI Taxonomy" id="1348616"/>
    <lineage>
        <taxon>Eukaryota</taxon>
        <taxon>Fungi</taxon>
        <taxon>Fungi incertae sedis</taxon>
        <taxon>Mucoromycota</taxon>
        <taxon>Glomeromycotina</taxon>
        <taxon>Glomeromycetes</taxon>
        <taxon>Diversisporales</taxon>
        <taxon>Gigasporaceae</taxon>
        <taxon>Dentiscutata</taxon>
    </lineage>
</organism>
<evidence type="ECO:0000313" key="1">
    <source>
        <dbReference type="EMBL" id="CAG8593798.1"/>
    </source>
</evidence>
<dbReference type="EMBL" id="CAJVPY010003520">
    <property type="protein sequence ID" value="CAG8593798.1"/>
    <property type="molecule type" value="Genomic_DNA"/>
</dbReference>
<feature type="non-terminal residue" evidence="1">
    <location>
        <position position="1"/>
    </location>
</feature>
<comment type="caution">
    <text evidence="1">The sequence shown here is derived from an EMBL/GenBank/DDBJ whole genome shotgun (WGS) entry which is preliminary data.</text>
</comment>